<proteinExistence type="predicted"/>
<evidence type="ECO:0000313" key="2">
    <source>
        <dbReference type="Proteomes" id="UP001163321"/>
    </source>
</evidence>
<protein>
    <submittedName>
        <fullName evidence="1">Uncharacterized protein</fullName>
    </submittedName>
</protein>
<keyword evidence="2" id="KW-1185">Reference proteome</keyword>
<evidence type="ECO:0000313" key="1">
    <source>
        <dbReference type="EMBL" id="KAI9911405.1"/>
    </source>
</evidence>
<dbReference type="Proteomes" id="UP001163321">
    <property type="component" value="Chromosome 5"/>
</dbReference>
<gene>
    <name evidence="1" type="ORF">PsorP6_009565</name>
</gene>
<accession>A0ACC0VZP5</accession>
<organism evidence="1 2">
    <name type="scientific">Peronosclerospora sorghi</name>
    <dbReference type="NCBI Taxonomy" id="230839"/>
    <lineage>
        <taxon>Eukaryota</taxon>
        <taxon>Sar</taxon>
        <taxon>Stramenopiles</taxon>
        <taxon>Oomycota</taxon>
        <taxon>Peronosporomycetes</taxon>
        <taxon>Peronosporales</taxon>
        <taxon>Peronosporaceae</taxon>
        <taxon>Peronosclerospora</taxon>
    </lineage>
</organism>
<name>A0ACC0VZP5_9STRA</name>
<comment type="caution">
    <text evidence="1">The sequence shown here is derived from an EMBL/GenBank/DDBJ whole genome shotgun (WGS) entry which is preliminary data.</text>
</comment>
<dbReference type="EMBL" id="CM047584">
    <property type="protein sequence ID" value="KAI9911405.1"/>
    <property type="molecule type" value="Genomic_DNA"/>
</dbReference>
<sequence length="418" mass="46730">MVRIHDTTQDDNSVIRAEASMGVSCGRLPQRASLLLMLLVTIPRVSAALGNHSELITEKLTPSTATTTTTTDVTTDYAAEDEDNSTALIQKQLLTLRVCAALALVMYVPLSLVVAWRTSLHFLYSSRSAKKVFHVTLLLSTLLQLPEAIEWVWNPLSQSWQMMYILRVYSLLLLSLCKSYLAICWAGVVSAGQRTEQQRISKVVVVLNSLMALWGVLVPIMLLKYNDNVYGQYSFMNSALRGVLTYSGVIVVVAYGFLLGYQGFRLRRRLLLARGTVPTSSVEKSHNQLMLAIFIFIASDVVRLLALVLNESGTAMSIVVYLILYNIIPSVFPTVCMLYLMRRITDKCTSDIKGLGVKCKLSKYIVEPNEDEGSRRNAESDPQAQNQYICHQQDPIQSVREAQASPAFCWVRESTEIR</sequence>
<reference evidence="1 2" key="1">
    <citation type="journal article" date="2022" name="bioRxiv">
        <title>The genome of the oomycete Peronosclerospora sorghi, a cosmopolitan pathogen of maize and sorghum, is inflated with dispersed pseudogenes.</title>
        <authorList>
            <person name="Fletcher K."/>
            <person name="Martin F."/>
            <person name="Isakeit T."/>
            <person name="Cavanaugh K."/>
            <person name="Magill C."/>
            <person name="Michelmore R."/>
        </authorList>
    </citation>
    <scope>NUCLEOTIDE SEQUENCE [LARGE SCALE GENOMIC DNA]</scope>
    <source>
        <strain evidence="1">P6</strain>
    </source>
</reference>